<comment type="caution">
    <text evidence="14">The sequence shown here is derived from an EMBL/GenBank/DDBJ whole genome shotgun (WGS) entry which is preliminary data.</text>
</comment>
<dbReference type="InterPro" id="IPR050202">
    <property type="entry name" value="Cyt/Deoxycyt_deaminase"/>
</dbReference>
<dbReference type="InterPro" id="IPR006262">
    <property type="entry name" value="Cyt_deam_tetra"/>
</dbReference>
<dbReference type="Proteomes" id="UP001597343">
    <property type="component" value="Unassembled WGS sequence"/>
</dbReference>
<evidence type="ECO:0000313" key="15">
    <source>
        <dbReference type="Proteomes" id="UP001597343"/>
    </source>
</evidence>
<dbReference type="GO" id="GO:0004126">
    <property type="term" value="F:cytidine deaminase activity"/>
    <property type="evidence" value="ECO:0007669"/>
    <property type="project" value="UniProtKB-EC"/>
</dbReference>
<evidence type="ECO:0000256" key="11">
    <source>
        <dbReference type="ARBA" id="ARBA00049558"/>
    </source>
</evidence>
<dbReference type="Pfam" id="PF00383">
    <property type="entry name" value="dCMP_cyt_deam_1"/>
    <property type="match status" value="1"/>
</dbReference>
<keyword evidence="15" id="KW-1185">Reference proteome</keyword>
<gene>
    <name evidence="14" type="primary">cdd</name>
    <name evidence="14" type="ORF">ACFSOY_14010</name>
</gene>
<dbReference type="NCBIfam" id="NF004064">
    <property type="entry name" value="PRK05578.1"/>
    <property type="match status" value="1"/>
</dbReference>
<evidence type="ECO:0000256" key="8">
    <source>
        <dbReference type="ARBA" id="ARBA00022833"/>
    </source>
</evidence>
<dbReference type="RefSeq" id="WP_386047601.1">
    <property type="nucleotide sequence ID" value="NZ_JBHUIO010000008.1"/>
</dbReference>
<dbReference type="InterPro" id="IPR016192">
    <property type="entry name" value="APOBEC/CMP_deaminase_Zn-bd"/>
</dbReference>
<sequence length="132" mass="14217">MEMMELVRMAKLARERAYVPYSKFPVGAALLLADGEVVTGCNIENAAFPLCCCAERTAIFKAVSDGKANIQKIAVVADTDGPVSPCGSCRQVMAEFCPADTPVILSNLQDAIRETTVGELLPFAFQKEDLVE</sequence>
<comment type="cofactor">
    <cofactor evidence="1 12">
        <name>Zn(2+)</name>
        <dbReference type="ChEBI" id="CHEBI:29105"/>
    </cofactor>
</comment>
<evidence type="ECO:0000256" key="10">
    <source>
        <dbReference type="ARBA" id="ARBA00049252"/>
    </source>
</evidence>
<dbReference type="PANTHER" id="PTHR11644">
    <property type="entry name" value="CYTIDINE DEAMINASE"/>
    <property type="match status" value="1"/>
</dbReference>
<keyword evidence="8 12" id="KW-0862">Zinc</keyword>
<evidence type="ECO:0000256" key="2">
    <source>
        <dbReference type="ARBA" id="ARBA00003949"/>
    </source>
</evidence>
<protein>
    <recommendedName>
        <fullName evidence="5 12">Cytidine deaminase</fullName>
        <ecNumber evidence="4 12">3.5.4.5</ecNumber>
    </recommendedName>
    <alternativeName>
        <fullName evidence="9 12">Cytidine aminohydrolase</fullName>
    </alternativeName>
</protein>
<comment type="function">
    <text evidence="2 12">This enzyme scavenges exogenous and endogenous cytidine and 2'-deoxycytidine for UMP synthesis.</text>
</comment>
<accession>A0ABW5A0B9</accession>
<evidence type="ECO:0000256" key="4">
    <source>
        <dbReference type="ARBA" id="ARBA00012783"/>
    </source>
</evidence>
<dbReference type="EMBL" id="JBHUIO010000008">
    <property type="protein sequence ID" value="MFD2171091.1"/>
    <property type="molecule type" value="Genomic_DNA"/>
</dbReference>
<evidence type="ECO:0000256" key="7">
    <source>
        <dbReference type="ARBA" id="ARBA00022801"/>
    </source>
</evidence>
<dbReference type="Gene3D" id="3.40.140.10">
    <property type="entry name" value="Cytidine Deaminase, domain 2"/>
    <property type="match status" value="1"/>
</dbReference>
<dbReference type="PROSITE" id="PS51747">
    <property type="entry name" value="CYT_DCMP_DEAMINASES_2"/>
    <property type="match status" value="1"/>
</dbReference>
<organism evidence="14 15">
    <name type="scientific">Tumebacillus lipolyticus</name>
    <dbReference type="NCBI Taxonomy" id="1280370"/>
    <lineage>
        <taxon>Bacteria</taxon>
        <taxon>Bacillati</taxon>
        <taxon>Bacillota</taxon>
        <taxon>Bacilli</taxon>
        <taxon>Bacillales</taxon>
        <taxon>Alicyclobacillaceae</taxon>
        <taxon>Tumebacillus</taxon>
    </lineage>
</organism>
<evidence type="ECO:0000259" key="13">
    <source>
        <dbReference type="PROSITE" id="PS51747"/>
    </source>
</evidence>
<feature type="domain" description="CMP/dCMP-type deaminase" evidence="13">
    <location>
        <begin position="1"/>
        <end position="128"/>
    </location>
</feature>
<evidence type="ECO:0000256" key="9">
    <source>
        <dbReference type="ARBA" id="ARBA00032005"/>
    </source>
</evidence>
<dbReference type="PROSITE" id="PS00903">
    <property type="entry name" value="CYT_DCMP_DEAMINASES_1"/>
    <property type="match status" value="1"/>
</dbReference>
<name>A0ABW5A0B9_9BACL</name>
<dbReference type="CDD" id="cd01283">
    <property type="entry name" value="cytidine_deaminase"/>
    <property type="match status" value="1"/>
</dbReference>
<reference evidence="15" key="1">
    <citation type="journal article" date="2019" name="Int. J. Syst. Evol. Microbiol.">
        <title>The Global Catalogue of Microorganisms (GCM) 10K type strain sequencing project: providing services to taxonomists for standard genome sequencing and annotation.</title>
        <authorList>
            <consortium name="The Broad Institute Genomics Platform"/>
            <consortium name="The Broad Institute Genome Sequencing Center for Infectious Disease"/>
            <person name="Wu L."/>
            <person name="Ma J."/>
        </authorList>
    </citation>
    <scope>NUCLEOTIDE SEQUENCE [LARGE SCALE GENOMIC DNA]</scope>
    <source>
        <strain evidence="15">CGMCC 1.13574</strain>
    </source>
</reference>
<dbReference type="InterPro" id="IPR016193">
    <property type="entry name" value="Cytidine_deaminase-like"/>
</dbReference>
<evidence type="ECO:0000256" key="3">
    <source>
        <dbReference type="ARBA" id="ARBA00006576"/>
    </source>
</evidence>
<comment type="catalytic activity">
    <reaction evidence="10 12">
        <text>2'-deoxycytidine + H2O + H(+) = 2'-deoxyuridine + NH4(+)</text>
        <dbReference type="Rhea" id="RHEA:13433"/>
        <dbReference type="ChEBI" id="CHEBI:15377"/>
        <dbReference type="ChEBI" id="CHEBI:15378"/>
        <dbReference type="ChEBI" id="CHEBI:15698"/>
        <dbReference type="ChEBI" id="CHEBI:16450"/>
        <dbReference type="ChEBI" id="CHEBI:28938"/>
        <dbReference type="EC" id="3.5.4.5"/>
    </reaction>
</comment>
<evidence type="ECO:0000313" key="14">
    <source>
        <dbReference type="EMBL" id="MFD2171091.1"/>
    </source>
</evidence>
<comment type="similarity">
    <text evidence="3 12">Belongs to the cytidine and deoxycytidylate deaminase family.</text>
</comment>
<evidence type="ECO:0000256" key="1">
    <source>
        <dbReference type="ARBA" id="ARBA00001947"/>
    </source>
</evidence>
<dbReference type="SUPFAM" id="SSF53927">
    <property type="entry name" value="Cytidine deaminase-like"/>
    <property type="match status" value="1"/>
</dbReference>
<dbReference type="NCBIfam" id="TIGR01354">
    <property type="entry name" value="cyt_deam_tetra"/>
    <property type="match status" value="1"/>
</dbReference>
<dbReference type="InterPro" id="IPR002125">
    <property type="entry name" value="CMP_dCMP_dom"/>
</dbReference>
<evidence type="ECO:0000256" key="12">
    <source>
        <dbReference type="RuleBase" id="RU364006"/>
    </source>
</evidence>
<keyword evidence="6 12" id="KW-0479">Metal-binding</keyword>
<dbReference type="PANTHER" id="PTHR11644:SF2">
    <property type="entry name" value="CYTIDINE DEAMINASE"/>
    <property type="match status" value="1"/>
</dbReference>
<evidence type="ECO:0000256" key="5">
    <source>
        <dbReference type="ARBA" id="ARBA00018266"/>
    </source>
</evidence>
<proteinExistence type="inferred from homology"/>
<comment type="catalytic activity">
    <reaction evidence="11 12">
        <text>cytidine + H2O + H(+) = uridine + NH4(+)</text>
        <dbReference type="Rhea" id="RHEA:16069"/>
        <dbReference type="ChEBI" id="CHEBI:15377"/>
        <dbReference type="ChEBI" id="CHEBI:15378"/>
        <dbReference type="ChEBI" id="CHEBI:16704"/>
        <dbReference type="ChEBI" id="CHEBI:17562"/>
        <dbReference type="ChEBI" id="CHEBI:28938"/>
        <dbReference type="EC" id="3.5.4.5"/>
    </reaction>
</comment>
<keyword evidence="7 12" id="KW-0378">Hydrolase</keyword>
<evidence type="ECO:0000256" key="6">
    <source>
        <dbReference type="ARBA" id="ARBA00022723"/>
    </source>
</evidence>
<dbReference type="EC" id="3.5.4.5" evidence="4 12"/>